<keyword evidence="2" id="KW-1185">Reference proteome</keyword>
<evidence type="ECO:0000313" key="2">
    <source>
        <dbReference type="Proteomes" id="UP000828390"/>
    </source>
</evidence>
<reference evidence="1" key="2">
    <citation type="submission" date="2020-11" db="EMBL/GenBank/DDBJ databases">
        <authorList>
            <person name="McCartney M.A."/>
            <person name="Auch B."/>
            <person name="Kono T."/>
            <person name="Mallez S."/>
            <person name="Becker A."/>
            <person name="Gohl D.M."/>
            <person name="Silverstein K.A.T."/>
            <person name="Koren S."/>
            <person name="Bechman K.B."/>
            <person name="Herman A."/>
            <person name="Abrahante J.E."/>
            <person name="Garbe J."/>
        </authorList>
    </citation>
    <scope>NUCLEOTIDE SEQUENCE</scope>
    <source>
        <strain evidence="1">Duluth1</strain>
        <tissue evidence="1">Whole animal</tissue>
    </source>
</reference>
<comment type="caution">
    <text evidence="1">The sequence shown here is derived from an EMBL/GenBank/DDBJ whole genome shotgun (WGS) entry which is preliminary data.</text>
</comment>
<dbReference type="Proteomes" id="UP000828390">
    <property type="component" value="Unassembled WGS sequence"/>
</dbReference>
<accession>A0A9D4RHX7</accession>
<organism evidence="1 2">
    <name type="scientific">Dreissena polymorpha</name>
    <name type="common">Zebra mussel</name>
    <name type="synonym">Mytilus polymorpha</name>
    <dbReference type="NCBI Taxonomy" id="45954"/>
    <lineage>
        <taxon>Eukaryota</taxon>
        <taxon>Metazoa</taxon>
        <taxon>Spiralia</taxon>
        <taxon>Lophotrochozoa</taxon>
        <taxon>Mollusca</taxon>
        <taxon>Bivalvia</taxon>
        <taxon>Autobranchia</taxon>
        <taxon>Heteroconchia</taxon>
        <taxon>Euheterodonta</taxon>
        <taxon>Imparidentia</taxon>
        <taxon>Neoheterodontei</taxon>
        <taxon>Myida</taxon>
        <taxon>Dreissenoidea</taxon>
        <taxon>Dreissenidae</taxon>
        <taxon>Dreissena</taxon>
    </lineage>
</organism>
<reference evidence="1" key="1">
    <citation type="journal article" date="2019" name="bioRxiv">
        <title>The Genome of the Zebra Mussel, Dreissena polymorpha: A Resource for Invasive Species Research.</title>
        <authorList>
            <person name="McCartney M.A."/>
            <person name="Auch B."/>
            <person name="Kono T."/>
            <person name="Mallez S."/>
            <person name="Zhang Y."/>
            <person name="Obille A."/>
            <person name="Becker A."/>
            <person name="Abrahante J.E."/>
            <person name="Garbe J."/>
            <person name="Badalamenti J.P."/>
            <person name="Herman A."/>
            <person name="Mangelson H."/>
            <person name="Liachko I."/>
            <person name="Sullivan S."/>
            <person name="Sone E.D."/>
            <person name="Koren S."/>
            <person name="Silverstein K.A.T."/>
            <person name="Beckman K.B."/>
            <person name="Gohl D.M."/>
        </authorList>
    </citation>
    <scope>NUCLEOTIDE SEQUENCE</scope>
    <source>
        <strain evidence="1">Duluth1</strain>
        <tissue evidence="1">Whole animal</tissue>
    </source>
</reference>
<name>A0A9D4RHX7_DREPO</name>
<protein>
    <submittedName>
        <fullName evidence="1">Uncharacterized protein</fullName>
    </submittedName>
</protein>
<sequence length="67" mass="7953">MKHARDFGLDLETHSDKQAKIYLIPLKISLFHQYLQRSVFLLKRLLTYFTLLLQGLPCLTSYDQKLK</sequence>
<evidence type="ECO:0000313" key="1">
    <source>
        <dbReference type="EMBL" id="KAH3866910.1"/>
    </source>
</evidence>
<dbReference type="AlphaFoldDB" id="A0A9D4RHX7"/>
<gene>
    <name evidence="1" type="ORF">DPMN_030033</name>
</gene>
<proteinExistence type="predicted"/>
<dbReference type="EMBL" id="JAIWYP010000002">
    <property type="protein sequence ID" value="KAH3866910.1"/>
    <property type="molecule type" value="Genomic_DNA"/>
</dbReference>